<dbReference type="InterPro" id="IPR023009">
    <property type="entry name" value="Tyrosine_recombinase_XerC/XerD"/>
</dbReference>
<dbReference type="GO" id="GO:0003677">
    <property type="term" value="F:DNA binding"/>
    <property type="evidence" value="ECO:0007669"/>
    <property type="project" value="UniProtKB-UniRule"/>
</dbReference>
<feature type="region of interest" description="Disordered" evidence="10">
    <location>
        <begin position="312"/>
        <end position="343"/>
    </location>
</feature>
<feature type="active site" description="O-(3'-phospho-DNA)-tyrosine intermediate" evidence="9">
    <location>
        <position position="296"/>
    </location>
</feature>
<keyword evidence="7 9" id="KW-0233">DNA recombination</keyword>
<comment type="subunit">
    <text evidence="9">Forms a cyclic heterotetrameric complex composed of two molecules of XerC and two molecules of XerD.</text>
</comment>
<gene>
    <name evidence="9 13" type="primary">xerC</name>
    <name evidence="13" type="ORF">Talka_01526</name>
</gene>
<evidence type="ECO:0000313" key="14">
    <source>
        <dbReference type="Proteomes" id="UP000315736"/>
    </source>
</evidence>
<dbReference type="EMBL" id="VJNB01000007">
    <property type="protein sequence ID" value="TSE19437.1"/>
    <property type="molecule type" value="Genomic_DNA"/>
</dbReference>
<feature type="domain" description="Tyr recombinase" evidence="11">
    <location>
        <begin position="116"/>
        <end position="309"/>
    </location>
</feature>
<comment type="similarity">
    <text evidence="9">Belongs to the 'phage' integrase family. XerC subfamily.</text>
</comment>
<dbReference type="PANTHER" id="PTHR30349:SF81">
    <property type="entry name" value="TYROSINE RECOMBINASE XERC"/>
    <property type="match status" value="1"/>
</dbReference>
<dbReference type="GO" id="GO:0007059">
    <property type="term" value="P:chromosome segregation"/>
    <property type="evidence" value="ECO:0007669"/>
    <property type="project" value="UniProtKB-UniRule"/>
</dbReference>
<feature type="active site" evidence="9">
    <location>
        <position position="159"/>
    </location>
</feature>
<protein>
    <recommendedName>
        <fullName evidence="9">Tyrosine recombinase XerC</fullName>
    </recommendedName>
</protein>
<dbReference type="Pfam" id="PF02899">
    <property type="entry name" value="Phage_int_SAM_1"/>
    <property type="match status" value="1"/>
</dbReference>
<evidence type="ECO:0000256" key="4">
    <source>
        <dbReference type="ARBA" id="ARBA00022829"/>
    </source>
</evidence>
<evidence type="ECO:0000256" key="10">
    <source>
        <dbReference type="SAM" id="MobiDB-lite"/>
    </source>
</evidence>
<evidence type="ECO:0000256" key="9">
    <source>
        <dbReference type="HAMAP-Rule" id="MF_01808"/>
    </source>
</evidence>
<name>A0A554W779_9BURK</name>
<comment type="function">
    <text evidence="9">Site-specific tyrosine recombinase, which acts by catalyzing the cutting and rejoining of the recombining DNA molecules. The XerC-XerD complex is essential to convert dimers of the bacterial chromosome into monomers to permit their segregation at cell division. It also contributes to the segregational stability of plasmids.</text>
</comment>
<comment type="caution">
    <text evidence="13">The sequence shown here is derived from an EMBL/GenBank/DDBJ whole genome shotgun (WGS) entry which is preliminary data.</text>
</comment>
<keyword evidence="8 9" id="KW-0131">Cell cycle</keyword>
<dbReference type="SUPFAM" id="SSF56349">
    <property type="entry name" value="DNA breaking-rejoining enzymes"/>
    <property type="match status" value="1"/>
</dbReference>
<dbReference type="InterPro" id="IPR010998">
    <property type="entry name" value="Integrase_recombinase_N"/>
</dbReference>
<evidence type="ECO:0000256" key="6">
    <source>
        <dbReference type="ARBA" id="ARBA00023125"/>
    </source>
</evidence>
<proteinExistence type="inferred from homology"/>
<evidence type="ECO:0000256" key="7">
    <source>
        <dbReference type="ARBA" id="ARBA00023172"/>
    </source>
</evidence>
<dbReference type="Gene3D" id="1.10.150.130">
    <property type="match status" value="1"/>
</dbReference>
<evidence type="ECO:0000259" key="11">
    <source>
        <dbReference type="PROSITE" id="PS51898"/>
    </source>
</evidence>
<keyword evidence="3 9" id="KW-0132">Cell division</keyword>
<dbReference type="PROSITE" id="PS51898">
    <property type="entry name" value="TYR_RECOMBINASE"/>
    <property type="match status" value="1"/>
</dbReference>
<dbReference type="Pfam" id="PF00589">
    <property type="entry name" value="Phage_integrase"/>
    <property type="match status" value="1"/>
</dbReference>
<dbReference type="InterPro" id="IPR050090">
    <property type="entry name" value="Tyrosine_recombinase_XerCD"/>
</dbReference>
<dbReference type="InterPro" id="IPR004107">
    <property type="entry name" value="Integrase_SAM-like_N"/>
</dbReference>
<dbReference type="InterPro" id="IPR044068">
    <property type="entry name" value="CB"/>
</dbReference>
<evidence type="ECO:0000313" key="13">
    <source>
        <dbReference type="EMBL" id="TSE19437.1"/>
    </source>
</evidence>
<keyword evidence="14" id="KW-1185">Reference proteome</keyword>
<sequence>MTAPKPALVADDADWVPRYLQHLAVQRRLSPRTLALYAAHLQVLQQHAAAEGLTLAQVHPAHVRRWLAQLHAAGRQPRGLALMLSSWRGFYRWVGRQGWMDAHPVTGVRAPKASRALPKALSVEQALQLVQSASGEPQDEPLRLRDRAMAELLYSSGLRLGELLGLDIHPSPSARGWVDLDSAEVHVCGKGGKWRSVPVGVAAQAALRDWLQARAAWLGAAASQPALFVGARGARLTPQVARRALAALARQAGLAIHVHPHMLRHSCASHVLQSSGDLRGVQELLGHASIASTQLYTRLDFQHLSRVYEAAHPRAQHRASSPAPQPPAAACGKPRAGQGQPNS</sequence>
<dbReference type="RefSeq" id="WP_143890539.1">
    <property type="nucleotide sequence ID" value="NZ_VJNB01000007.1"/>
</dbReference>
<dbReference type="PROSITE" id="PS51900">
    <property type="entry name" value="CB"/>
    <property type="match status" value="1"/>
</dbReference>
<keyword evidence="6 9" id="KW-0238">DNA-binding</keyword>
<feature type="active site" evidence="9">
    <location>
        <position position="264"/>
    </location>
</feature>
<dbReference type="HAMAP" id="MF_01808">
    <property type="entry name" value="Recomb_XerC_XerD"/>
    <property type="match status" value="1"/>
</dbReference>
<reference evidence="13 14" key="1">
    <citation type="submission" date="2019-07" db="EMBL/GenBank/DDBJ databases">
        <title>Tepidimonas alkaliphilus YIM 72238 draft genome.</title>
        <authorList>
            <person name="Da Costa M.S."/>
            <person name="Froufe H.J.C."/>
            <person name="Egas C."/>
            <person name="Albuquerque L."/>
        </authorList>
    </citation>
    <scope>NUCLEOTIDE SEQUENCE [LARGE SCALE GENOMIC DNA]</scope>
    <source>
        <strain evidence="13 14">YIM 72238</strain>
    </source>
</reference>
<dbReference type="Proteomes" id="UP000315736">
    <property type="component" value="Unassembled WGS sequence"/>
</dbReference>
<organism evidence="13 14">
    <name type="scientific">Tepidimonas alkaliphilus</name>
    <dbReference type="NCBI Taxonomy" id="2588942"/>
    <lineage>
        <taxon>Bacteria</taxon>
        <taxon>Pseudomonadati</taxon>
        <taxon>Pseudomonadota</taxon>
        <taxon>Betaproteobacteria</taxon>
        <taxon>Burkholderiales</taxon>
        <taxon>Tepidimonas</taxon>
    </lineage>
</organism>
<feature type="active site" evidence="9">
    <location>
        <position position="287"/>
    </location>
</feature>
<dbReference type="GO" id="GO:0051301">
    <property type="term" value="P:cell division"/>
    <property type="evidence" value="ECO:0007669"/>
    <property type="project" value="UniProtKB-KW"/>
</dbReference>
<accession>A0A554W779</accession>
<dbReference type="OrthoDB" id="9801717at2"/>
<dbReference type="GO" id="GO:0005737">
    <property type="term" value="C:cytoplasm"/>
    <property type="evidence" value="ECO:0007669"/>
    <property type="project" value="UniProtKB-SubCell"/>
</dbReference>
<dbReference type="InterPro" id="IPR002104">
    <property type="entry name" value="Integrase_catalytic"/>
</dbReference>
<dbReference type="InterPro" id="IPR011010">
    <property type="entry name" value="DNA_brk_join_enz"/>
</dbReference>
<dbReference type="AlphaFoldDB" id="A0A554W779"/>
<keyword evidence="5 9" id="KW-0229">DNA integration</keyword>
<evidence type="ECO:0000256" key="1">
    <source>
        <dbReference type="ARBA" id="ARBA00004496"/>
    </source>
</evidence>
<evidence type="ECO:0000256" key="5">
    <source>
        <dbReference type="ARBA" id="ARBA00022908"/>
    </source>
</evidence>
<comment type="subcellular location">
    <subcellularLocation>
        <location evidence="1 9">Cytoplasm</location>
    </subcellularLocation>
</comment>
<dbReference type="GO" id="GO:0009037">
    <property type="term" value="F:tyrosine-based site-specific recombinase activity"/>
    <property type="evidence" value="ECO:0007669"/>
    <property type="project" value="UniProtKB-UniRule"/>
</dbReference>
<dbReference type="InterPro" id="IPR013762">
    <property type="entry name" value="Integrase-like_cat_sf"/>
</dbReference>
<keyword evidence="2 9" id="KW-0963">Cytoplasm</keyword>
<evidence type="ECO:0000256" key="2">
    <source>
        <dbReference type="ARBA" id="ARBA00022490"/>
    </source>
</evidence>
<dbReference type="Gene3D" id="1.10.443.10">
    <property type="entry name" value="Intergrase catalytic core"/>
    <property type="match status" value="1"/>
</dbReference>
<dbReference type="GO" id="GO:0006313">
    <property type="term" value="P:DNA transposition"/>
    <property type="evidence" value="ECO:0007669"/>
    <property type="project" value="UniProtKB-UniRule"/>
</dbReference>
<evidence type="ECO:0000256" key="8">
    <source>
        <dbReference type="ARBA" id="ARBA00023306"/>
    </source>
</evidence>
<evidence type="ECO:0000256" key="3">
    <source>
        <dbReference type="ARBA" id="ARBA00022618"/>
    </source>
</evidence>
<evidence type="ECO:0000259" key="12">
    <source>
        <dbReference type="PROSITE" id="PS51900"/>
    </source>
</evidence>
<feature type="active site" evidence="9">
    <location>
        <position position="261"/>
    </location>
</feature>
<keyword evidence="4 9" id="KW-0159">Chromosome partition</keyword>
<feature type="domain" description="Core-binding (CB)" evidence="12">
    <location>
        <begin position="10"/>
        <end position="95"/>
    </location>
</feature>
<feature type="active site" evidence="9">
    <location>
        <position position="190"/>
    </location>
</feature>
<dbReference type="PANTHER" id="PTHR30349">
    <property type="entry name" value="PHAGE INTEGRASE-RELATED"/>
    <property type="match status" value="1"/>
</dbReference>